<dbReference type="EMBL" id="JAPNTZ010000003">
    <property type="protein sequence ID" value="MCY1138220.1"/>
    <property type="molecule type" value="Genomic_DNA"/>
</dbReference>
<evidence type="ECO:0000313" key="3">
    <source>
        <dbReference type="Proteomes" id="UP001151002"/>
    </source>
</evidence>
<evidence type="ECO:0000313" key="2">
    <source>
        <dbReference type="EMBL" id="MCY1138220.1"/>
    </source>
</evidence>
<dbReference type="RefSeq" id="WP_267562195.1">
    <property type="nucleotide sequence ID" value="NZ_JAPNTZ010000003.1"/>
</dbReference>
<dbReference type="Proteomes" id="UP001151002">
    <property type="component" value="Unassembled WGS sequence"/>
</dbReference>
<sequence>MTNPNGPQGLPVGAALAQEFGEDVQEASGARPDGPTVGADDAEADAVRSGADSSDSLRDAHRDTDGVPVGEDDVEADKRNSGA</sequence>
<reference evidence="2" key="1">
    <citation type="submission" date="2022-11" db="EMBL/GenBank/DDBJ databases">
        <authorList>
            <person name="Somphong A."/>
            <person name="Phongsopitanun W."/>
        </authorList>
    </citation>
    <scope>NUCLEOTIDE SEQUENCE</scope>
    <source>
        <strain evidence="2">Pm04-4</strain>
    </source>
</reference>
<comment type="caution">
    <text evidence="2">The sequence shown here is derived from an EMBL/GenBank/DDBJ whole genome shotgun (WGS) entry which is preliminary data.</text>
</comment>
<feature type="region of interest" description="Disordered" evidence="1">
    <location>
        <begin position="20"/>
        <end position="83"/>
    </location>
</feature>
<feature type="compositionally biased region" description="Basic and acidic residues" evidence="1">
    <location>
        <begin position="55"/>
        <end position="65"/>
    </location>
</feature>
<evidence type="ECO:0000256" key="1">
    <source>
        <dbReference type="SAM" id="MobiDB-lite"/>
    </source>
</evidence>
<name>A0ABT4AX20_9ACTN</name>
<organism evidence="2 3">
    <name type="scientific">Paractinoplanes pyxinae</name>
    <dbReference type="NCBI Taxonomy" id="2997416"/>
    <lineage>
        <taxon>Bacteria</taxon>
        <taxon>Bacillati</taxon>
        <taxon>Actinomycetota</taxon>
        <taxon>Actinomycetes</taxon>
        <taxon>Micromonosporales</taxon>
        <taxon>Micromonosporaceae</taxon>
        <taxon>Paractinoplanes</taxon>
    </lineage>
</organism>
<keyword evidence="3" id="KW-1185">Reference proteome</keyword>
<gene>
    <name evidence="2" type="ORF">OWR29_09440</name>
</gene>
<protein>
    <submittedName>
        <fullName evidence="2">Uncharacterized protein</fullName>
    </submittedName>
</protein>
<accession>A0ABT4AX20</accession>
<proteinExistence type="predicted"/>